<dbReference type="EMBL" id="AP021906">
    <property type="protein sequence ID" value="BBP91455.1"/>
    <property type="molecule type" value="Genomic_DNA"/>
</dbReference>
<name>A0A5S9MFC3_BACIA</name>
<dbReference type="AlphaFoldDB" id="A0A5S9MFC3"/>
<sequence>MLQTNLNDIFFEERLKLEAIGLLRTYEQETEEGRLFTYELVPPLRPDEFFQDGMLNVLLYHRVEKAKIYAASRLFLLSGCSCRSKRNISRSFEEVFHVLQPGERKMTEEIHQASSLDQGYEYVTVGSSQPAPLSDESFDFDLLLAGMSDMMIPRKALTKQVKRNN</sequence>
<dbReference type="InterPro" id="IPR058660">
    <property type="entry name" value="WHD_DnaB"/>
</dbReference>
<feature type="domain" description="Replicative helicase loading/DNA remodeling protein DnaB N-terminal winged helix" evidence="1">
    <location>
        <begin position="10"/>
        <end position="116"/>
    </location>
</feature>
<reference evidence="2 3" key="1">
    <citation type="submission" date="2019-12" db="EMBL/GenBank/DDBJ databases">
        <title>Full genome sequence of a Bacillus safensis strain isolated from commercially available natto in Indonesia.</title>
        <authorList>
            <person name="Yoshida M."/>
            <person name="Uomi M."/>
            <person name="Waturangi D."/>
            <person name="Ekaputri J.J."/>
            <person name="Setiamarga D.H.E."/>
        </authorList>
    </citation>
    <scope>NUCLEOTIDE SEQUENCE [LARGE SCALE GENOMIC DNA]</scope>
    <source>
        <strain evidence="2 3">IDN1</strain>
    </source>
</reference>
<organism evidence="2 3">
    <name type="scientific">Bacillus safensis</name>
    <dbReference type="NCBI Taxonomy" id="561879"/>
    <lineage>
        <taxon>Bacteria</taxon>
        <taxon>Bacillati</taxon>
        <taxon>Bacillota</taxon>
        <taxon>Bacilli</taxon>
        <taxon>Bacillales</taxon>
        <taxon>Bacillaceae</taxon>
        <taxon>Bacillus</taxon>
    </lineage>
</organism>
<evidence type="ECO:0000313" key="3">
    <source>
        <dbReference type="Proteomes" id="UP000464658"/>
    </source>
</evidence>
<evidence type="ECO:0000259" key="1">
    <source>
        <dbReference type="Pfam" id="PF25888"/>
    </source>
</evidence>
<evidence type="ECO:0000313" key="2">
    <source>
        <dbReference type="EMBL" id="BBP91455.1"/>
    </source>
</evidence>
<protein>
    <recommendedName>
        <fullName evidence="1">Replicative helicase loading/DNA remodeling protein DnaB N-terminal winged helix domain-containing protein</fullName>
    </recommendedName>
</protein>
<dbReference type="Pfam" id="PF25888">
    <property type="entry name" value="WHD_DnaB"/>
    <property type="match status" value="1"/>
</dbReference>
<accession>A0A5S9MFC3</accession>
<proteinExistence type="predicted"/>
<gene>
    <name evidence="2" type="ORF">BsIDN1_50730</name>
</gene>
<dbReference type="Proteomes" id="UP000464658">
    <property type="component" value="Chromosome"/>
</dbReference>